<proteinExistence type="predicted"/>
<dbReference type="AlphaFoldDB" id="C1G990"/>
<dbReference type="VEuPathDB" id="FungiDB:PADG_03826"/>
<dbReference type="InParanoid" id="C1G990"/>
<name>C1G990_PARBD</name>
<dbReference type="HOGENOM" id="CLU_1778045_0_0_1"/>
<dbReference type="RefSeq" id="XP_010759197.1">
    <property type="nucleotide sequence ID" value="XM_010760895.1"/>
</dbReference>
<accession>C1G990</accession>
<protein>
    <submittedName>
        <fullName evidence="1">Uncharacterized protein</fullName>
    </submittedName>
</protein>
<evidence type="ECO:0000313" key="1">
    <source>
        <dbReference type="EMBL" id="EEH47742.2"/>
    </source>
</evidence>
<dbReference type="Proteomes" id="UP000001628">
    <property type="component" value="Unassembled WGS sequence"/>
</dbReference>
<dbReference type="KEGG" id="pbn:PADG_03826"/>
<dbReference type="GeneID" id="22583065"/>
<evidence type="ECO:0000313" key="2">
    <source>
        <dbReference type="Proteomes" id="UP000001628"/>
    </source>
</evidence>
<organism evidence="1 2">
    <name type="scientific">Paracoccidioides brasiliensis (strain Pb18)</name>
    <dbReference type="NCBI Taxonomy" id="502780"/>
    <lineage>
        <taxon>Eukaryota</taxon>
        <taxon>Fungi</taxon>
        <taxon>Dikarya</taxon>
        <taxon>Ascomycota</taxon>
        <taxon>Pezizomycotina</taxon>
        <taxon>Eurotiomycetes</taxon>
        <taxon>Eurotiomycetidae</taxon>
        <taxon>Onygenales</taxon>
        <taxon>Ajellomycetaceae</taxon>
        <taxon>Paracoccidioides</taxon>
    </lineage>
</organism>
<sequence>MKPPASTTLSTVVKELRRLTKLLRENKAQALPRQRRRRFRARQNHQLLPSLLLDRQDDSRVRLLQSSQDLRQGKPPVVSILNFNICPWEEEDEEEAGKKMNWKWKIDGIKKRDTDGERETWNIGHAGWKTHGGLESGSLIIGISSM</sequence>
<keyword evidence="2" id="KW-1185">Reference proteome</keyword>
<dbReference type="EMBL" id="KN275960">
    <property type="protein sequence ID" value="EEH47742.2"/>
    <property type="molecule type" value="Genomic_DNA"/>
</dbReference>
<gene>
    <name evidence="1" type="ORF">PADG_03826</name>
</gene>
<reference evidence="1 2" key="1">
    <citation type="journal article" date="2011" name="PLoS Genet.">
        <title>Comparative genomic analysis of human fungal pathogens causing paracoccidioidomycosis.</title>
        <authorList>
            <person name="Desjardins C.A."/>
            <person name="Champion M.D."/>
            <person name="Holder J.W."/>
            <person name="Muszewska A."/>
            <person name="Goldberg J."/>
            <person name="Bailao A.M."/>
            <person name="Brigido M.M."/>
            <person name="Ferreira M.E."/>
            <person name="Garcia A.M."/>
            <person name="Grynberg M."/>
            <person name="Gujja S."/>
            <person name="Heiman D.I."/>
            <person name="Henn M.R."/>
            <person name="Kodira C.D."/>
            <person name="Leon-Narvaez H."/>
            <person name="Longo L.V."/>
            <person name="Ma L.J."/>
            <person name="Malavazi I."/>
            <person name="Matsuo A.L."/>
            <person name="Morais F.V."/>
            <person name="Pereira M."/>
            <person name="Rodriguez-Brito S."/>
            <person name="Sakthikumar S."/>
            <person name="Salem-Izacc S.M."/>
            <person name="Sykes S.M."/>
            <person name="Teixeira M.M."/>
            <person name="Vallejo M.C."/>
            <person name="Walter M.E."/>
            <person name="Yandava C."/>
            <person name="Young S."/>
            <person name="Zeng Q."/>
            <person name="Zucker J."/>
            <person name="Felipe M.S."/>
            <person name="Goldman G.H."/>
            <person name="Haas B.J."/>
            <person name="McEwen J.G."/>
            <person name="Nino-Vega G."/>
            <person name="Puccia R."/>
            <person name="San-Blas G."/>
            <person name="Soares C.M."/>
            <person name="Birren B.W."/>
            <person name="Cuomo C.A."/>
        </authorList>
    </citation>
    <scope>NUCLEOTIDE SEQUENCE [LARGE SCALE GENOMIC DNA]</scope>
    <source>
        <strain evidence="1 2">Pb18</strain>
    </source>
</reference>